<feature type="domain" description="Glycoside hydrolase family 65 N-terminal" evidence="6">
    <location>
        <begin position="8"/>
        <end position="264"/>
    </location>
</feature>
<dbReference type="InterPro" id="IPR005196">
    <property type="entry name" value="Glyco_hydro_65_N"/>
</dbReference>
<dbReference type="SUPFAM" id="SSF48208">
    <property type="entry name" value="Six-hairpin glycosidases"/>
    <property type="match status" value="1"/>
</dbReference>
<organism evidence="7">
    <name type="scientific">hydrothermal vent metagenome</name>
    <dbReference type="NCBI Taxonomy" id="652676"/>
    <lineage>
        <taxon>unclassified sequences</taxon>
        <taxon>metagenomes</taxon>
        <taxon>ecological metagenomes</taxon>
    </lineage>
</organism>
<reference evidence="7" key="1">
    <citation type="submission" date="2018-06" db="EMBL/GenBank/DDBJ databases">
        <authorList>
            <person name="Zhirakovskaya E."/>
        </authorList>
    </citation>
    <scope>NUCLEOTIDE SEQUENCE</scope>
</reference>
<protein>
    <submittedName>
        <fullName evidence="7">Not trehalose-6-phosphate phosphatase</fullName>
    </submittedName>
</protein>
<dbReference type="Pfam" id="PF03636">
    <property type="entry name" value="Glyco_hydro_65N"/>
    <property type="match status" value="1"/>
</dbReference>
<dbReference type="AlphaFoldDB" id="A0A3B1D7L9"/>
<dbReference type="Pfam" id="PF03632">
    <property type="entry name" value="Glyco_hydro_65m"/>
    <property type="match status" value="1"/>
</dbReference>
<gene>
    <name evidence="7" type="ORF">MNBD_UNCLBAC01-2169</name>
</gene>
<dbReference type="InterPro" id="IPR037018">
    <property type="entry name" value="GH65_N"/>
</dbReference>
<sequence>MKTWKLIYNKFNPEQEPLREALCTLGNGYFGTRGAVSENMATRVHYPGTYIAGVYNTLPTDVAGRTIYNEDFVNCPNWLMFNYRIDDGPWFDRLKVKILTWKVELNVRKGVLSRRMRWRDHQGRVTLIESHRIVSMAQPHCGAFRCSITPENYDGKITVRSGIDGLVVNAGVDRYKQLNSKHLAPSSHGRFGDDGIFLQMETSQSKIRITEAMRTLVYHQGERIFPQMHVVAHGRQRMIHEFTWDVKKREKYTVEKLISIYTSRDQGVADDCLAAQETVGQIENFSSLYKAHVAKWKALWKRFDIEVKGDPFVQQILRLHAFHLLQSASTYNEDIDAGIPARGLHGEAYRGHIFWDELYIFPFYNLRAPEITRALLMYRYRRLGAAKEHAQKYDYKGAMYPWQSASAGDETTQIIHLNPLSNTWGPDYSHLQRHVSIAVAYNTWTYYYSSGDRDFLERYGAEMILEIAHFWASVAKFNQDTERYEIEGVMGPDEFHEKLPAAEKGGLKNNAYTNVMVVWVIEKALNILDEMLIEEDKEALLLKSGIVEKDIERWREIICKMIIPMDENGLIHQFEGYMDLEELDWEDYRRRYDNIHRIDRILKAEGLSPDSYKVAKQADVLMLFYVLNEKELDEIFTRLGYSFNKDVIKTNFDYYFPRTSHGSTLSLVVHAFVADLVGNKDKAKEYLVEALRSDIYDTQGGTTQEGIHAGVMGSTLDLFLRSFGGLNISEDRICLNPKLPEQWQGIKFNVRYKNIWFNIKITHGEFTVLAEPVHKNALQPTTEIPIQINNQAHALYPGERYCIEL</sequence>
<keyword evidence="2" id="KW-0328">Glycosyltransferase</keyword>
<evidence type="ECO:0000259" key="5">
    <source>
        <dbReference type="Pfam" id="PF03633"/>
    </source>
</evidence>
<dbReference type="InterPro" id="IPR012341">
    <property type="entry name" value="6hp_glycosidase-like_sf"/>
</dbReference>
<dbReference type="PANTHER" id="PTHR11051:SF8">
    <property type="entry name" value="PROTEIN-GLUCOSYLGALACTOSYLHYDROXYLYSINE GLUCOSIDASE"/>
    <property type="match status" value="1"/>
</dbReference>
<dbReference type="EMBL" id="UOGJ01000108">
    <property type="protein sequence ID" value="VAX36702.1"/>
    <property type="molecule type" value="Genomic_DNA"/>
</dbReference>
<keyword evidence="3" id="KW-0808">Transferase</keyword>
<dbReference type="GO" id="GO:0004553">
    <property type="term" value="F:hydrolase activity, hydrolyzing O-glycosyl compounds"/>
    <property type="evidence" value="ECO:0007669"/>
    <property type="project" value="TreeGrafter"/>
</dbReference>
<evidence type="ECO:0000259" key="4">
    <source>
        <dbReference type="Pfam" id="PF03632"/>
    </source>
</evidence>
<dbReference type="SUPFAM" id="SSF74650">
    <property type="entry name" value="Galactose mutarotase-like"/>
    <property type="match status" value="1"/>
</dbReference>
<dbReference type="InterPro" id="IPR005194">
    <property type="entry name" value="Glyco_hydro_65_C"/>
</dbReference>
<dbReference type="Pfam" id="PF03633">
    <property type="entry name" value="Glyco_hydro_65C"/>
    <property type="match status" value="1"/>
</dbReference>
<evidence type="ECO:0000256" key="1">
    <source>
        <dbReference type="ARBA" id="ARBA00006768"/>
    </source>
</evidence>
<dbReference type="GO" id="GO:0005975">
    <property type="term" value="P:carbohydrate metabolic process"/>
    <property type="evidence" value="ECO:0007669"/>
    <property type="project" value="InterPro"/>
</dbReference>
<dbReference type="InterPro" id="IPR011013">
    <property type="entry name" value="Gal_mutarotase_sf_dom"/>
</dbReference>
<dbReference type="InterPro" id="IPR017045">
    <property type="entry name" value="Malt_Pase/Glycosyl_Hdrlase"/>
</dbReference>
<dbReference type="FunFam" id="1.50.10.10:FF:000053">
    <property type="entry name" value="Putative glycosyl hydrolase"/>
    <property type="match status" value="1"/>
</dbReference>
<dbReference type="GO" id="GO:0016757">
    <property type="term" value="F:glycosyltransferase activity"/>
    <property type="evidence" value="ECO:0007669"/>
    <property type="project" value="UniProtKB-KW"/>
</dbReference>
<dbReference type="Gene3D" id="1.50.10.10">
    <property type="match status" value="1"/>
</dbReference>
<dbReference type="GO" id="GO:0030246">
    <property type="term" value="F:carbohydrate binding"/>
    <property type="evidence" value="ECO:0007669"/>
    <property type="project" value="InterPro"/>
</dbReference>
<dbReference type="InterPro" id="IPR008928">
    <property type="entry name" value="6-hairpin_glycosidase_sf"/>
</dbReference>
<dbReference type="PANTHER" id="PTHR11051">
    <property type="entry name" value="GLYCOSYL HYDROLASE-RELATED"/>
    <property type="match status" value="1"/>
</dbReference>
<evidence type="ECO:0000256" key="3">
    <source>
        <dbReference type="ARBA" id="ARBA00022679"/>
    </source>
</evidence>
<proteinExistence type="inferred from homology"/>
<feature type="domain" description="Glycoside hydrolase family 65 central catalytic" evidence="4">
    <location>
        <begin position="318"/>
        <end position="716"/>
    </location>
</feature>
<dbReference type="Gene3D" id="2.70.98.40">
    <property type="entry name" value="Glycoside hydrolase, family 65, N-terminal domain"/>
    <property type="match status" value="1"/>
</dbReference>
<evidence type="ECO:0000256" key="2">
    <source>
        <dbReference type="ARBA" id="ARBA00022676"/>
    </source>
</evidence>
<feature type="domain" description="Glycoside hydrolase family 65 C-terminal" evidence="5">
    <location>
        <begin position="728"/>
        <end position="770"/>
    </location>
</feature>
<comment type="similarity">
    <text evidence="1">Belongs to the glycosyl hydrolase 65 family.</text>
</comment>
<dbReference type="PIRSF" id="PIRSF036289">
    <property type="entry name" value="Glycosyl_hydrolase_malt_phosph"/>
    <property type="match status" value="1"/>
</dbReference>
<dbReference type="Gene3D" id="2.60.420.10">
    <property type="entry name" value="Maltose phosphorylase, domain 3"/>
    <property type="match status" value="1"/>
</dbReference>
<dbReference type="InterPro" id="IPR005195">
    <property type="entry name" value="Glyco_hydro_65_M"/>
</dbReference>
<name>A0A3B1D7L9_9ZZZZ</name>
<evidence type="ECO:0000259" key="6">
    <source>
        <dbReference type="Pfam" id="PF03636"/>
    </source>
</evidence>
<evidence type="ECO:0000313" key="7">
    <source>
        <dbReference type="EMBL" id="VAX36702.1"/>
    </source>
</evidence>
<accession>A0A3B1D7L9</accession>